<sequence>MVCIICYESLFKKHHEPAASNMRVRAADSRPAALSCGHVFHNKCIAQWFTTSDLPKCPLCHKTSTSPALTLFIELDKEDAFHISSSTGNSRDSRGGEVSASEPSAQLGGLTASGAGGSQYNAQDFDRLAAQVELQRVQLDAAVARKRALHKKLNTLYADLACQRKLSNETTDDLDARIALTLTHLDFFHDPTLN</sequence>
<organism evidence="1 2">
    <name type="scientific">Kickxella alabastrina</name>
    <dbReference type="NCBI Taxonomy" id="61397"/>
    <lineage>
        <taxon>Eukaryota</taxon>
        <taxon>Fungi</taxon>
        <taxon>Fungi incertae sedis</taxon>
        <taxon>Zoopagomycota</taxon>
        <taxon>Kickxellomycotina</taxon>
        <taxon>Kickxellomycetes</taxon>
        <taxon>Kickxellales</taxon>
        <taxon>Kickxellaceae</taxon>
        <taxon>Kickxella</taxon>
    </lineage>
</organism>
<dbReference type="EMBL" id="JANBPG010000336">
    <property type="protein sequence ID" value="KAJ1897417.1"/>
    <property type="molecule type" value="Genomic_DNA"/>
</dbReference>
<proteinExistence type="predicted"/>
<name>A0ACC1IMB5_9FUNG</name>
<comment type="caution">
    <text evidence="1">The sequence shown here is derived from an EMBL/GenBank/DDBJ whole genome shotgun (WGS) entry which is preliminary data.</text>
</comment>
<reference evidence="1" key="1">
    <citation type="submission" date="2022-07" db="EMBL/GenBank/DDBJ databases">
        <title>Phylogenomic reconstructions and comparative analyses of Kickxellomycotina fungi.</title>
        <authorList>
            <person name="Reynolds N.K."/>
            <person name="Stajich J.E."/>
            <person name="Barry K."/>
            <person name="Grigoriev I.V."/>
            <person name="Crous P."/>
            <person name="Smith M.E."/>
        </authorList>
    </citation>
    <scope>NUCLEOTIDE SEQUENCE</scope>
    <source>
        <strain evidence="1">Benny 63K</strain>
    </source>
</reference>
<protein>
    <submittedName>
        <fullName evidence="1">Uncharacterized protein</fullName>
    </submittedName>
</protein>
<keyword evidence="2" id="KW-1185">Reference proteome</keyword>
<evidence type="ECO:0000313" key="2">
    <source>
        <dbReference type="Proteomes" id="UP001150581"/>
    </source>
</evidence>
<accession>A0ACC1IMB5</accession>
<dbReference type="Proteomes" id="UP001150581">
    <property type="component" value="Unassembled WGS sequence"/>
</dbReference>
<gene>
    <name evidence="1" type="ORF">LPJ66_003380</name>
</gene>
<evidence type="ECO:0000313" key="1">
    <source>
        <dbReference type="EMBL" id="KAJ1897417.1"/>
    </source>
</evidence>